<name>A0ABU6WF72_9FABA</name>
<feature type="region of interest" description="Disordered" evidence="2">
    <location>
        <begin position="1"/>
        <end position="24"/>
    </location>
</feature>
<feature type="coiled-coil region" evidence="1">
    <location>
        <begin position="315"/>
        <end position="342"/>
    </location>
</feature>
<reference evidence="3 4" key="1">
    <citation type="journal article" date="2023" name="Plants (Basel)">
        <title>Bridging the Gap: Combining Genomics and Transcriptomics Approaches to Understand Stylosanthes scabra, an Orphan Legume from the Brazilian Caatinga.</title>
        <authorList>
            <person name="Ferreira-Neto J.R.C."/>
            <person name="da Silva M.D."/>
            <person name="Binneck E."/>
            <person name="de Melo N.F."/>
            <person name="da Silva R.H."/>
            <person name="de Melo A.L.T.M."/>
            <person name="Pandolfi V."/>
            <person name="Bustamante F.O."/>
            <person name="Brasileiro-Vidal A.C."/>
            <person name="Benko-Iseppon A.M."/>
        </authorList>
    </citation>
    <scope>NUCLEOTIDE SEQUENCE [LARGE SCALE GENOMIC DNA]</scope>
    <source>
        <tissue evidence="3">Leaves</tissue>
    </source>
</reference>
<keyword evidence="1" id="KW-0175">Coiled coil</keyword>
<evidence type="ECO:0000256" key="2">
    <source>
        <dbReference type="SAM" id="MobiDB-lite"/>
    </source>
</evidence>
<accession>A0ABU6WF72</accession>
<evidence type="ECO:0000256" key="1">
    <source>
        <dbReference type="SAM" id="Coils"/>
    </source>
</evidence>
<dbReference type="InterPro" id="IPR040348">
    <property type="entry name" value="POLAR-like"/>
</dbReference>
<organism evidence="3 4">
    <name type="scientific">Stylosanthes scabra</name>
    <dbReference type="NCBI Taxonomy" id="79078"/>
    <lineage>
        <taxon>Eukaryota</taxon>
        <taxon>Viridiplantae</taxon>
        <taxon>Streptophyta</taxon>
        <taxon>Embryophyta</taxon>
        <taxon>Tracheophyta</taxon>
        <taxon>Spermatophyta</taxon>
        <taxon>Magnoliopsida</taxon>
        <taxon>eudicotyledons</taxon>
        <taxon>Gunneridae</taxon>
        <taxon>Pentapetalae</taxon>
        <taxon>rosids</taxon>
        <taxon>fabids</taxon>
        <taxon>Fabales</taxon>
        <taxon>Fabaceae</taxon>
        <taxon>Papilionoideae</taxon>
        <taxon>50 kb inversion clade</taxon>
        <taxon>dalbergioids sensu lato</taxon>
        <taxon>Dalbergieae</taxon>
        <taxon>Pterocarpus clade</taxon>
        <taxon>Stylosanthes</taxon>
    </lineage>
</organism>
<feature type="region of interest" description="Disordered" evidence="2">
    <location>
        <begin position="83"/>
        <end position="107"/>
    </location>
</feature>
<dbReference type="Proteomes" id="UP001341840">
    <property type="component" value="Unassembled WGS sequence"/>
</dbReference>
<evidence type="ECO:0000313" key="3">
    <source>
        <dbReference type="EMBL" id="MED6183185.1"/>
    </source>
</evidence>
<evidence type="ECO:0008006" key="5">
    <source>
        <dbReference type="Google" id="ProtNLM"/>
    </source>
</evidence>
<keyword evidence="4" id="KW-1185">Reference proteome</keyword>
<protein>
    <recommendedName>
        <fullName evidence="5">Protein POLAR LOCALIZATION DURING ASYMMETRIC DIVISION AND REDISTRIBUTION-like</fullName>
    </recommendedName>
</protein>
<proteinExistence type="predicted"/>
<feature type="compositionally biased region" description="Polar residues" evidence="2">
    <location>
        <begin position="94"/>
        <end position="107"/>
    </location>
</feature>
<sequence length="379" mass="42664">MNHNNETQKNKMRKKKNLLFKSPNPNLTTFPRRLIVADILRTADEDEASNSMAGVGKPSLSARCYSPWRILSRLLTALRHTKGHTTALHRRQQSEAPHSAMTTPSPINVPNGGKEFGEVNNDASFKLGVGCGLLYMIAASKNELGKMVELRKEMEMHLQNMKGVLQSKDALIKPLNQSEALACSITDIQEVSHFHSPLSVHSKTPYLPQESTSGVVHERFLGCNMKDRDELAEEINELEAEFEVELEWLQMCMDREAAFKDAKHKIVKANAEDFHSKSHSLSSGEIVIDRQGACADESFAVSPVELERRLHELLQARMQEQISELESALECTTHKLAEKEIEVTWWKDTVKLISQHLPETSRFTFGLDPDTALKLSQVV</sequence>
<comment type="caution">
    <text evidence="3">The sequence shown here is derived from an EMBL/GenBank/DDBJ whole genome shotgun (WGS) entry which is preliminary data.</text>
</comment>
<dbReference type="PANTHER" id="PTHR33476:SF22">
    <property type="entry name" value="PROTEIN POLAR LOCALIZATION DURING ASYMMETRIC DIVISION AND REDISTRIBUTION"/>
    <property type="match status" value="1"/>
</dbReference>
<dbReference type="EMBL" id="JASCZI010181414">
    <property type="protein sequence ID" value="MED6183185.1"/>
    <property type="molecule type" value="Genomic_DNA"/>
</dbReference>
<gene>
    <name evidence="3" type="ORF">PIB30_035700</name>
</gene>
<evidence type="ECO:0000313" key="4">
    <source>
        <dbReference type="Proteomes" id="UP001341840"/>
    </source>
</evidence>
<dbReference type="PANTHER" id="PTHR33476">
    <property type="entry name" value="EMB|CAB62613.1"/>
    <property type="match status" value="1"/>
</dbReference>